<dbReference type="InterPro" id="IPR023346">
    <property type="entry name" value="Lysozyme-like_dom_sf"/>
</dbReference>
<dbReference type="Gene3D" id="1.10.530.10">
    <property type="match status" value="1"/>
</dbReference>
<gene>
    <name evidence="2" type="ORF">UFOVP337_14</name>
</gene>
<dbReference type="EMBL" id="LR796354">
    <property type="protein sequence ID" value="CAB4139081.1"/>
    <property type="molecule type" value="Genomic_DNA"/>
</dbReference>
<evidence type="ECO:0000259" key="1">
    <source>
        <dbReference type="Pfam" id="PF01464"/>
    </source>
</evidence>
<dbReference type="InterPro" id="IPR008258">
    <property type="entry name" value="Transglycosylase_SLT_dom_1"/>
</dbReference>
<dbReference type="CDD" id="cd00254">
    <property type="entry name" value="LT-like"/>
    <property type="match status" value="1"/>
</dbReference>
<dbReference type="PANTHER" id="PTHR37423">
    <property type="entry name" value="SOLUBLE LYTIC MUREIN TRANSGLYCOSYLASE-RELATED"/>
    <property type="match status" value="1"/>
</dbReference>
<proteinExistence type="predicted"/>
<dbReference type="PANTHER" id="PTHR37423:SF2">
    <property type="entry name" value="MEMBRANE-BOUND LYTIC MUREIN TRANSGLYCOSYLASE C"/>
    <property type="match status" value="1"/>
</dbReference>
<evidence type="ECO:0000313" key="2">
    <source>
        <dbReference type="EMBL" id="CAB4139081.1"/>
    </source>
</evidence>
<reference evidence="2" key="1">
    <citation type="submission" date="2020-04" db="EMBL/GenBank/DDBJ databases">
        <authorList>
            <person name="Chiriac C."/>
            <person name="Salcher M."/>
            <person name="Ghai R."/>
            <person name="Kavagutti S V."/>
        </authorList>
    </citation>
    <scope>NUCLEOTIDE SEQUENCE</scope>
</reference>
<feature type="domain" description="Transglycosylase SLT" evidence="1">
    <location>
        <begin position="30"/>
        <end position="133"/>
    </location>
</feature>
<dbReference type="SUPFAM" id="SSF53955">
    <property type="entry name" value="Lysozyme-like"/>
    <property type="match status" value="1"/>
</dbReference>
<organism evidence="2">
    <name type="scientific">uncultured Caudovirales phage</name>
    <dbReference type="NCBI Taxonomy" id="2100421"/>
    <lineage>
        <taxon>Viruses</taxon>
        <taxon>Duplodnaviria</taxon>
        <taxon>Heunggongvirae</taxon>
        <taxon>Uroviricota</taxon>
        <taxon>Caudoviricetes</taxon>
        <taxon>Peduoviridae</taxon>
        <taxon>Maltschvirus</taxon>
        <taxon>Maltschvirus maltsch</taxon>
    </lineage>
</organism>
<sequence length="155" mass="17190">MSDWKQLVKNKSEWSKLQYNDPRLDAFAEEVESRYGLPKGIVLSVKNAGERTNPGQVSPKGAQGIMQFMPATQKLQGGMFKHDVNDPFASIDAAGKYLKFTLENQYKGNALAAVADYNGGPTAGKAVLKGEKPPAKETQEYIDRVKTFLTEKYKK</sequence>
<accession>A0A6J5LY88</accession>
<protein>
    <submittedName>
        <fullName evidence="2">LT_GEWL domain containing protein</fullName>
    </submittedName>
</protein>
<name>A0A6J5LY88_9CAUD</name>
<dbReference type="Pfam" id="PF01464">
    <property type="entry name" value="SLT"/>
    <property type="match status" value="1"/>
</dbReference>